<dbReference type="GO" id="GO:0008168">
    <property type="term" value="F:methyltransferase activity"/>
    <property type="evidence" value="ECO:0007669"/>
    <property type="project" value="UniProtKB-KW"/>
</dbReference>
<dbReference type="InterPro" id="IPR052514">
    <property type="entry name" value="SAM-dependent_MTase"/>
</dbReference>
<dbReference type="KEGG" id="mic:Mic7113_5736"/>
<dbReference type="RefSeq" id="WP_015185490.1">
    <property type="nucleotide sequence ID" value="NC_019738.1"/>
</dbReference>
<dbReference type="OrthoDB" id="421171at2"/>
<sequence length="283" mass="30935">MFDTPIVTTARSVKSLLERLQADSLITVGRSFYYSVCLRDTGSNFVRKRLNGEIYKLVPDLALSKDTYEPHIVAWLKQWLKPGDSFWDIGANWGLISLPAATIVGTSGRVIAVEPSPSNLAWLKRHIALNQCETIVTVLEAAVCEQHGGSVSFSLLNDGRSPSNSLMFSSSVNGESPEVSQQINVPAISLDSLLAEQGRSPKVVKIDVEGAEFKVLKGATKLLNSDSAPILVLAVHPFWQATPDDCQEMVNLLKGAGYQILNRQGSRVEALEYDEYLCLPSNS</sequence>
<organism evidence="2 3">
    <name type="scientific">Allocoleopsis franciscana PCC 7113</name>
    <dbReference type="NCBI Taxonomy" id="1173027"/>
    <lineage>
        <taxon>Bacteria</taxon>
        <taxon>Bacillati</taxon>
        <taxon>Cyanobacteriota</taxon>
        <taxon>Cyanophyceae</taxon>
        <taxon>Coleofasciculales</taxon>
        <taxon>Coleofasciculaceae</taxon>
        <taxon>Allocoleopsis</taxon>
        <taxon>Allocoleopsis franciscana</taxon>
    </lineage>
</organism>
<protein>
    <submittedName>
        <fullName evidence="2">Methyltransferase, FkbM family</fullName>
    </submittedName>
</protein>
<evidence type="ECO:0000313" key="2">
    <source>
        <dbReference type="EMBL" id="AFZ21361.1"/>
    </source>
</evidence>
<dbReference type="AlphaFoldDB" id="K9WNG9"/>
<name>K9WNG9_9CYAN</name>
<dbReference type="EMBL" id="CP003630">
    <property type="protein sequence ID" value="AFZ21361.1"/>
    <property type="molecule type" value="Genomic_DNA"/>
</dbReference>
<dbReference type="eggNOG" id="COG2242">
    <property type="taxonomic scope" value="Bacteria"/>
</dbReference>
<dbReference type="HOGENOM" id="CLU_074577_2_2_3"/>
<dbReference type="InterPro" id="IPR006342">
    <property type="entry name" value="FkbM_mtfrase"/>
</dbReference>
<dbReference type="PANTHER" id="PTHR34203:SF15">
    <property type="entry name" value="SLL1173 PROTEIN"/>
    <property type="match status" value="1"/>
</dbReference>
<gene>
    <name evidence="2" type="ORF">Mic7113_5736</name>
</gene>
<dbReference type="NCBIfam" id="TIGR01444">
    <property type="entry name" value="fkbM_fam"/>
    <property type="match status" value="1"/>
</dbReference>
<reference evidence="2 3" key="1">
    <citation type="submission" date="2012-06" db="EMBL/GenBank/DDBJ databases">
        <title>Finished chromosome of genome of Microcoleus sp. PCC 7113.</title>
        <authorList>
            <consortium name="US DOE Joint Genome Institute"/>
            <person name="Gugger M."/>
            <person name="Coursin T."/>
            <person name="Rippka R."/>
            <person name="Tandeau De Marsac N."/>
            <person name="Huntemann M."/>
            <person name="Wei C.-L."/>
            <person name="Han J."/>
            <person name="Detter J.C."/>
            <person name="Han C."/>
            <person name="Tapia R."/>
            <person name="Chen A."/>
            <person name="Kyrpides N."/>
            <person name="Mavromatis K."/>
            <person name="Markowitz V."/>
            <person name="Szeto E."/>
            <person name="Ivanova N."/>
            <person name="Pagani I."/>
            <person name="Pati A."/>
            <person name="Goodwin L."/>
            <person name="Nordberg H.P."/>
            <person name="Cantor M.N."/>
            <person name="Hua S.X."/>
            <person name="Woyke T."/>
            <person name="Kerfeld C.A."/>
        </authorList>
    </citation>
    <scope>NUCLEOTIDE SEQUENCE [LARGE SCALE GENOMIC DNA]</scope>
    <source>
        <strain evidence="2 3">PCC 7113</strain>
    </source>
</reference>
<dbReference type="GO" id="GO:0032259">
    <property type="term" value="P:methylation"/>
    <property type="evidence" value="ECO:0007669"/>
    <property type="project" value="UniProtKB-KW"/>
</dbReference>
<dbReference type="Proteomes" id="UP000010471">
    <property type="component" value="Chromosome"/>
</dbReference>
<dbReference type="Pfam" id="PF05050">
    <property type="entry name" value="Methyltransf_21"/>
    <property type="match status" value="1"/>
</dbReference>
<feature type="domain" description="Methyltransferase FkbM" evidence="1">
    <location>
        <begin position="88"/>
        <end position="260"/>
    </location>
</feature>
<keyword evidence="2" id="KW-0808">Transferase</keyword>
<accession>K9WNG9</accession>
<keyword evidence="2" id="KW-0489">Methyltransferase</keyword>
<keyword evidence="3" id="KW-1185">Reference proteome</keyword>
<dbReference type="InterPro" id="IPR029063">
    <property type="entry name" value="SAM-dependent_MTases_sf"/>
</dbReference>
<dbReference type="SUPFAM" id="SSF53335">
    <property type="entry name" value="S-adenosyl-L-methionine-dependent methyltransferases"/>
    <property type="match status" value="1"/>
</dbReference>
<dbReference type="STRING" id="1173027.Mic7113_5736"/>
<evidence type="ECO:0000259" key="1">
    <source>
        <dbReference type="Pfam" id="PF05050"/>
    </source>
</evidence>
<proteinExistence type="predicted"/>
<evidence type="ECO:0000313" key="3">
    <source>
        <dbReference type="Proteomes" id="UP000010471"/>
    </source>
</evidence>
<dbReference type="PANTHER" id="PTHR34203">
    <property type="entry name" value="METHYLTRANSFERASE, FKBM FAMILY PROTEIN"/>
    <property type="match status" value="1"/>
</dbReference>
<dbReference type="Gene3D" id="3.40.50.150">
    <property type="entry name" value="Vaccinia Virus protein VP39"/>
    <property type="match status" value="1"/>
</dbReference>